<comment type="caution">
    <text evidence="1">The sequence shown here is derived from an EMBL/GenBank/DDBJ whole genome shotgun (WGS) entry which is preliminary data.</text>
</comment>
<keyword evidence="2" id="KW-1185">Reference proteome</keyword>
<proteinExistence type="predicted"/>
<organism evidence="1 2">
    <name type="scientific">Dryococelus australis</name>
    <dbReference type="NCBI Taxonomy" id="614101"/>
    <lineage>
        <taxon>Eukaryota</taxon>
        <taxon>Metazoa</taxon>
        <taxon>Ecdysozoa</taxon>
        <taxon>Arthropoda</taxon>
        <taxon>Hexapoda</taxon>
        <taxon>Insecta</taxon>
        <taxon>Pterygota</taxon>
        <taxon>Neoptera</taxon>
        <taxon>Polyneoptera</taxon>
        <taxon>Phasmatodea</taxon>
        <taxon>Verophasmatodea</taxon>
        <taxon>Anareolatae</taxon>
        <taxon>Phasmatidae</taxon>
        <taxon>Eurycanthinae</taxon>
        <taxon>Dryococelus</taxon>
    </lineage>
</organism>
<dbReference type="EMBL" id="JARBHB010000005">
    <property type="protein sequence ID" value="KAJ8883773.1"/>
    <property type="molecule type" value="Genomic_DNA"/>
</dbReference>
<evidence type="ECO:0000313" key="2">
    <source>
        <dbReference type="Proteomes" id="UP001159363"/>
    </source>
</evidence>
<name>A0ABQ9HHH3_9NEOP</name>
<dbReference type="Proteomes" id="UP001159363">
    <property type="component" value="Chromosome 4"/>
</dbReference>
<sequence length="79" mass="8411">MNQGSAQNDSLTAGLDLSPGSLLHLAISVVETLPVHALQKRSLTPMVKKNVINFILGVKWVIGRSTEPLMSAVQTACNV</sequence>
<evidence type="ECO:0000313" key="1">
    <source>
        <dbReference type="EMBL" id="KAJ8883773.1"/>
    </source>
</evidence>
<accession>A0ABQ9HHH3</accession>
<gene>
    <name evidence="1" type="ORF">PR048_015627</name>
</gene>
<protein>
    <submittedName>
        <fullName evidence="1">Uncharacterized protein</fullName>
    </submittedName>
</protein>
<reference evidence="1 2" key="1">
    <citation type="submission" date="2023-02" db="EMBL/GenBank/DDBJ databases">
        <title>LHISI_Scaffold_Assembly.</title>
        <authorList>
            <person name="Stuart O.P."/>
            <person name="Cleave R."/>
            <person name="Magrath M.J.L."/>
            <person name="Mikheyev A.S."/>
        </authorList>
    </citation>
    <scope>NUCLEOTIDE SEQUENCE [LARGE SCALE GENOMIC DNA]</scope>
    <source>
        <strain evidence="1">Daus_M_001</strain>
        <tissue evidence="1">Leg muscle</tissue>
    </source>
</reference>